<dbReference type="Gene3D" id="3.30.470.20">
    <property type="entry name" value="ATP-grasp fold, B domain"/>
    <property type="match status" value="1"/>
</dbReference>
<reference evidence="3 4" key="1">
    <citation type="submission" date="2012-06" db="EMBL/GenBank/DDBJ databases">
        <title>Finished chromosome of genome of Microcoleus sp. PCC 7113.</title>
        <authorList>
            <consortium name="US DOE Joint Genome Institute"/>
            <person name="Gugger M."/>
            <person name="Coursin T."/>
            <person name="Rippka R."/>
            <person name="Tandeau De Marsac N."/>
            <person name="Huntemann M."/>
            <person name="Wei C.-L."/>
            <person name="Han J."/>
            <person name="Detter J.C."/>
            <person name="Han C."/>
            <person name="Tapia R."/>
            <person name="Chen A."/>
            <person name="Kyrpides N."/>
            <person name="Mavromatis K."/>
            <person name="Markowitz V."/>
            <person name="Szeto E."/>
            <person name="Ivanova N."/>
            <person name="Pagani I."/>
            <person name="Pati A."/>
            <person name="Goodwin L."/>
            <person name="Nordberg H.P."/>
            <person name="Cantor M.N."/>
            <person name="Hua S.X."/>
            <person name="Woyke T."/>
            <person name="Kerfeld C.A."/>
        </authorList>
    </citation>
    <scope>NUCLEOTIDE SEQUENCE [LARGE SCALE GENOMIC DNA]</scope>
    <source>
        <strain evidence="3 4">PCC 7113</strain>
    </source>
</reference>
<proteinExistence type="predicted"/>
<dbReference type="STRING" id="1173027.Mic7113_5588"/>
<dbReference type="Proteomes" id="UP000010471">
    <property type="component" value="Chromosome"/>
</dbReference>
<feature type="domain" description="ATP-grasp" evidence="2">
    <location>
        <begin position="137"/>
        <end position="328"/>
    </location>
</feature>
<dbReference type="SUPFAM" id="SSF56059">
    <property type="entry name" value="Glutathione synthetase ATP-binding domain-like"/>
    <property type="match status" value="1"/>
</dbReference>
<dbReference type="GO" id="GO:0046872">
    <property type="term" value="F:metal ion binding"/>
    <property type="evidence" value="ECO:0007669"/>
    <property type="project" value="InterPro"/>
</dbReference>
<keyword evidence="4" id="KW-1185">Reference proteome</keyword>
<dbReference type="PATRIC" id="fig|1173027.3.peg.6186"/>
<keyword evidence="1" id="KW-0067">ATP-binding</keyword>
<dbReference type="InterPro" id="IPR011761">
    <property type="entry name" value="ATP-grasp"/>
</dbReference>
<dbReference type="PROSITE" id="PS50975">
    <property type="entry name" value="ATP_GRASP"/>
    <property type="match status" value="1"/>
</dbReference>
<gene>
    <name evidence="3" type="ORF">Mic7113_5588</name>
</gene>
<dbReference type="Pfam" id="PF02655">
    <property type="entry name" value="ATP-grasp_3"/>
    <property type="match status" value="1"/>
</dbReference>
<keyword evidence="1" id="KW-0547">Nucleotide-binding</keyword>
<dbReference type="eggNOG" id="COG2232">
    <property type="taxonomic scope" value="Bacteria"/>
</dbReference>
<organism evidence="3 4">
    <name type="scientific">Allocoleopsis franciscana PCC 7113</name>
    <dbReference type="NCBI Taxonomy" id="1173027"/>
    <lineage>
        <taxon>Bacteria</taxon>
        <taxon>Bacillati</taxon>
        <taxon>Cyanobacteriota</taxon>
        <taxon>Cyanophyceae</taxon>
        <taxon>Coleofasciculales</taxon>
        <taxon>Coleofasciculaceae</taxon>
        <taxon>Allocoleopsis</taxon>
        <taxon>Allocoleopsis franciscana</taxon>
    </lineage>
</organism>
<name>K9WLD5_9CYAN</name>
<dbReference type="AlphaFoldDB" id="K9WLD5"/>
<evidence type="ECO:0000313" key="3">
    <source>
        <dbReference type="EMBL" id="AFZ21220.1"/>
    </source>
</evidence>
<sequence length="380" mass="42868">MNKPVYFRDGDLKVIRQKIFNHDIMTCTHESVLGNHLYSGRVLGQTETEDIIQLHPNLKSQWNAITAHYARIGLSHSQNVIWDVSLKILADYPNYDVSVFYFGDSTNQASLEAAWFHQMDSDWCNVVEWMNSKNKFIQLAQELGVSVPKTLCFESKATIANFDQLPYPCYLKPAVSVDGAGISRCENQEQLCQSLKKIADDLPLQIQEEITASNFLNLQYCVTADGVKRLAATEQILDGFAHSGNRYPTKHQPWETVEAIAEWMAQRGMKDVFAFDVAVVEEGGQPRYLAIECNPRFNGASYPTGIANKLKLKSWSHETFITQYRSLDQLDLSSIEFNPQNDTGVVLVNWGSVLVGKIGVLLAGSIEQQNELRAILKQRL</sequence>
<dbReference type="EMBL" id="CP003630">
    <property type="protein sequence ID" value="AFZ21220.1"/>
    <property type="molecule type" value="Genomic_DNA"/>
</dbReference>
<protein>
    <submittedName>
        <fullName evidence="3">ATP-grasp domain protein</fullName>
    </submittedName>
</protein>
<dbReference type="GO" id="GO:0005524">
    <property type="term" value="F:ATP binding"/>
    <property type="evidence" value="ECO:0007669"/>
    <property type="project" value="UniProtKB-UniRule"/>
</dbReference>
<evidence type="ECO:0000313" key="4">
    <source>
        <dbReference type="Proteomes" id="UP000010471"/>
    </source>
</evidence>
<dbReference type="InterPro" id="IPR003806">
    <property type="entry name" value="ATP-grasp_PylC-type"/>
</dbReference>
<evidence type="ECO:0000259" key="2">
    <source>
        <dbReference type="PROSITE" id="PS50975"/>
    </source>
</evidence>
<evidence type="ECO:0000256" key="1">
    <source>
        <dbReference type="PROSITE-ProRule" id="PRU00409"/>
    </source>
</evidence>
<dbReference type="HOGENOM" id="CLU_756281_0_0_3"/>
<dbReference type="RefSeq" id="WP_015185353.1">
    <property type="nucleotide sequence ID" value="NC_019738.1"/>
</dbReference>
<dbReference type="KEGG" id="mic:Mic7113_5588"/>
<accession>K9WLD5</accession>